<feature type="transmembrane region" description="Helical" evidence="15">
    <location>
        <begin position="93"/>
        <end position="112"/>
    </location>
</feature>
<sequence length="801" mass="92549">MQNNNEFLGRAEDFADQFLRYSKNYLPHVARLCLVSTFLEDGLRMWWQWHEQREYMDISWGCGYFLATIFVLINLVGQLGGVFMVLFRKKVEVACGLLLFIVVLQTIAYQILWDMQFLFRNLALVGGLALVLAESKKEARSIFAGVPSLGENKPKTYLMLGGRILLVFMFLTLVRFEFSVMQIFQIVIGGLLMALVAVGYKTKLSAFLLVIWLTVFNVYVNAWWSIPSYKPMRDFLKYDFFQTLSVIGGLLMLISLGPGGVSMDEHKKNCSQSKPTDIEKFEWKNKMTKKRKAHEMLKENEHEVEEEQKQQQQEQQWQHEQECQANQNSSYILQQEQEEDEDNLVIETNPIMVQANPTNEKTSRRKTLKSDALMKSISLSCEWNMCTAVFNKVEGFMSHTADHLAAETSPPSNDGHLCHWRECGSVCSNKEELDRHVFFHAFHTKIKSIGALLMKETQEQCILDASGCNMVPEIPEAFQCMWEDCSEHFSSAQDFYWHVQGHIRLLDPDEDSNYKCDWEDCTSSFKKRRRLLDHSRSHTQEKLVGCPNCGGIYASNTKFFDHCVRQIPLDSQQFQCSHCSRRYANERLLRDHVRHHINHYKCSQCDMTVPNKSTLAAHIRYRHTNHRPHKCPQCNRGFTAITDLSRHLSIHSEEPPYVCPYQQCIYKCRSLTTLHRHIKQKHNRIGKYHYMCHMCDAKFGSGEILTKHLVNEHSFLSPVGHTRFRYNQDEDGYYRLQTVRYESIESTHGMGEEEEGEEGGVLQSQTGEGTNLETFQDTPSTIPSSPPSSVASSLPSEKSTL</sequence>
<evidence type="ECO:0000256" key="7">
    <source>
        <dbReference type="ARBA" id="ARBA00022771"/>
    </source>
</evidence>
<dbReference type="InterPro" id="IPR013087">
    <property type="entry name" value="Znf_C2H2_type"/>
</dbReference>
<feature type="domain" description="C2H2-type" evidence="16">
    <location>
        <begin position="690"/>
        <end position="718"/>
    </location>
</feature>
<dbReference type="PROSITE" id="PS50157">
    <property type="entry name" value="ZINC_FINGER_C2H2_2"/>
    <property type="match status" value="5"/>
</dbReference>
<feature type="region of interest" description="Disordered" evidence="14">
    <location>
        <begin position="746"/>
        <end position="801"/>
    </location>
</feature>
<comment type="subcellular location">
    <subcellularLocation>
        <location evidence="2">Membrane</location>
        <topology evidence="2">Multi-pass membrane protein</topology>
    </subcellularLocation>
    <subcellularLocation>
        <location evidence="1">Nucleus</location>
    </subcellularLocation>
</comment>
<feature type="compositionally biased region" description="Polar residues" evidence="14">
    <location>
        <begin position="762"/>
        <end position="778"/>
    </location>
</feature>
<feature type="transmembrane region" description="Helical" evidence="15">
    <location>
        <begin position="238"/>
        <end position="258"/>
    </location>
</feature>
<dbReference type="AlphaFoldDB" id="A0AAE1GGD6"/>
<dbReference type="InterPro" id="IPR051574">
    <property type="entry name" value="ZnF_E-box_Homeobox"/>
</dbReference>
<name>A0AAE1GGD6_PETCI</name>
<dbReference type="PROSITE" id="PS00028">
    <property type="entry name" value="ZINC_FINGER_C2H2_1"/>
    <property type="match status" value="8"/>
</dbReference>
<feature type="region of interest" description="Disordered" evidence="14">
    <location>
        <begin position="292"/>
        <end position="323"/>
    </location>
</feature>
<feature type="compositionally biased region" description="Low complexity" evidence="14">
    <location>
        <begin position="779"/>
        <end position="801"/>
    </location>
</feature>
<dbReference type="GO" id="GO:0016020">
    <property type="term" value="C:membrane"/>
    <property type="evidence" value="ECO:0007669"/>
    <property type="project" value="UniProtKB-SubCell"/>
</dbReference>
<keyword evidence="6" id="KW-0677">Repeat</keyword>
<evidence type="ECO:0000256" key="4">
    <source>
        <dbReference type="ARBA" id="ARBA00022692"/>
    </source>
</evidence>
<dbReference type="InterPro" id="IPR002995">
    <property type="entry name" value="Surf4"/>
</dbReference>
<dbReference type="GO" id="GO:0008270">
    <property type="term" value="F:zinc ion binding"/>
    <property type="evidence" value="ECO:0007669"/>
    <property type="project" value="UniProtKB-KW"/>
</dbReference>
<dbReference type="Gene3D" id="3.30.160.60">
    <property type="entry name" value="Classic Zinc Finger"/>
    <property type="match status" value="4"/>
</dbReference>
<evidence type="ECO:0000256" key="1">
    <source>
        <dbReference type="ARBA" id="ARBA00004123"/>
    </source>
</evidence>
<keyword evidence="5" id="KW-0479">Metal-binding</keyword>
<dbReference type="GO" id="GO:0005634">
    <property type="term" value="C:nucleus"/>
    <property type="evidence" value="ECO:0007669"/>
    <property type="project" value="UniProtKB-SubCell"/>
</dbReference>
<proteinExistence type="inferred from homology"/>
<gene>
    <name evidence="17" type="ORF">Pcinc_003914</name>
</gene>
<dbReference type="SUPFAM" id="SSF57667">
    <property type="entry name" value="beta-beta-alpha zinc fingers"/>
    <property type="match status" value="4"/>
</dbReference>
<dbReference type="Pfam" id="PF00096">
    <property type="entry name" value="zf-C2H2"/>
    <property type="match status" value="1"/>
</dbReference>
<evidence type="ECO:0000256" key="2">
    <source>
        <dbReference type="ARBA" id="ARBA00004141"/>
    </source>
</evidence>
<evidence type="ECO:0000256" key="8">
    <source>
        <dbReference type="ARBA" id="ARBA00022833"/>
    </source>
</evidence>
<keyword evidence="8" id="KW-0862">Zinc</keyword>
<dbReference type="PANTHER" id="PTHR24391:SF18">
    <property type="entry name" value="EG:115C2.6 PROTEIN"/>
    <property type="match status" value="1"/>
</dbReference>
<dbReference type="GO" id="GO:0000981">
    <property type="term" value="F:DNA-binding transcription factor activity, RNA polymerase II-specific"/>
    <property type="evidence" value="ECO:0007669"/>
    <property type="project" value="TreeGrafter"/>
</dbReference>
<keyword evidence="9 15" id="KW-1133">Transmembrane helix</keyword>
<dbReference type="SMART" id="SM00355">
    <property type="entry name" value="ZnF_C2H2"/>
    <property type="match status" value="9"/>
</dbReference>
<evidence type="ECO:0000256" key="6">
    <source>
        <dbReference type="ARBA" id="ARBA00022737"/>
    </source>
</evidence>
<accession>A0AAE1GGD6</accession>
<dbReference type="PANTHER" id="PTHR24391">
    <property type="entry name" value="HISTONE H4 TRANSCRIPTION FACTOR-RELATED"/>
    <property type="match status" value="1"/>
</dbReference>
<dbReference type="Proteomes" id="UP001286313">
    <property type="component" value="Unassembled WGS sequence"/>
</dbReference>
<dbReference type="PROSITE" id="PS01339">
    <property type="entry name" value="SURF4"/>
    <property type="match status" value="1"/>
</dbReference>
<dbReference type="GO" id="GO:0045892">
    <property type="term" value="P:negative regulation of DNA-templated transcription"/>
    <property type="evidence" value="ECO:0007669"/>
    <property type="project" value="UniProtKB-ARBA"/>
</dbReference>
<organism evidence="17 18">
    <name type="scientific">Petrolisthes cinctipes</name>
    <name type="common">Flat porcelain crab</name>
    <dbReference type="NCBI Taxonomy" id="88211"/>
    <lineage>
        <taxon>Eukaryota</taxon>
        <taxon>Metazoa</taxon>
        <taxon>Ecdysozoa</taxon>
        <taxon>Arthropoda</taxon>
        <taxon>Crustacea</taxon>
        <taxon>Multicrustacea</taxon>
        <taxon>Malacostraca</taxon>
        <taxon>Eumalacostraca</taxon>
        <taxon>Eucarida</taxon>
        <taxon>Decapoda</taxon>
        <taxon>Pleocyemata</taxon>
        <taxon>Anomura</taxon>
        <taxon>Galatheoidea</taxon>
        <taxon>Porcellanidae</taxon>
        <taxon>Petrolisthes</taxon>
    </lineage>
</organism>
<keyword evidence="12" id="KW-0539">Nucleus</keyword>
<protein>
    <recommendedName>
        <fullName evidence="16">C2H2-type domain-containing protein</fullName>
    </recommendedName>
</protein>
<keyword evidence="7 13" id="KW-0863">Zinc-finger</keyword>
<evidence type="ECO:0000256" key="9">
    <source>
        <dbReference type="ARBA" id="ARBA00022989"/>
    </source>
</evidence>
<feature type="domain" description="C2H2-type" evidence="16">
    <location>
        <begin position="574"/>
        <end position="601"/>
    </location>
</feature>
<feature type="transmembrane region" description="Helical" evidence="15">
    <location>
        <begin position="207"/>
        <end position="226"/>
    </location>
</feature>
<keyword evidence="10" id="KW-0238">DNA-binding</keyword>
<evidence type="ECO:0000256" key="13">
    <source>
        <dbReference type="PROSITE-ProRule" id="PRU00042"/>
    </source>
</evidence>
<comment type="caution">
    <text evidence="17">The sequence shown here is derived from an EMBL/GenBank/DDBJ whole genome shotgun (WGS) entry which is preliminary data.</text>
</comment>
<evidence type="ECO:0000256" key="5">
    <source>
        <dbReference type="ARBA" id="ARBA00022723"/>
    </source>
</evidence>
<evidence type="ECO:0000259" key="16">
    <source>
        <dbReference type="PROSITE" id="PS50157"/>
    </source>
</evidence>
<feature type="domain" description="C2H2-type" evidence="16">
    <location>
        <begin position="629"/>
        <end position="656"/>
    </location>
</feature>
<feature type="transmembrane region" description="Helical" evidence="15">
    <location>
        <begin position="156"/>
        <end position="176"/>
    </location>
</feature>
<evidence type="ECO:0000313" key="17">
    <source>
        <dbReference type="EMBL" id="KAK3892230.1"/>
    </source>
</evidence>
<dbReference type="FunFam" id="3.30.160.60:FF:000340">
    <property type="entry name" value="zinc finger protein 473 isoform X1"/>
    <property type="match status" value="1"/>
</dbReference>
<evidence type="ECO:0000256" key="11">
    <source>
        <dbReference type="ARBA" id="ARBA00023136"/>
    </source>
</evidence>
<reference evidence="17" key="1">
    <citation type="submission" date="2023-10" db="EMBL/GenBank/DDBJ databases">
        <title>Genome assemblies of two species of porcelain crab, Petrolisthes cinctipes and Petrolisthes manimaculis (Anomura: Porcellanidae).</title>
        <authorList>
            <person name="Angst P."/>
        </authorList>
    </citation>
    <scope>NUCLEOTIDE SEQUENCE</scope>
    <source>
        <strain evidence="17">PB745_01</strain>
        <tissue evidence="17">Gill</tissue>
    </source>
</reference>
<dbReference type="GO" id="GO:0000978">
    <property type="term" value="F:RNA polymerase II cis-regulatory region sequence-specific DNA binding"/>
    <property type="evidence" value="ECO:0007669"/>
    <property type="project" value="TreeGrafter"/>
</dbReference>
<keyword evidence="4 15" id="KW-0812">Transmembrane</keyword>
<evidence type="ECO:0000313" key="18">
    <source>
        <dbReference type="Proteomes" id="UP001286313"/>
    </source>
</evidence>
<dbReference type="InterPro" id="IPR036236">
    <property type="entry name" value="Znf_C2H2_sf"/>
</dbReference>
<keyword evidence="11 15" id="KW-0472">Membrane</keyword>
<evidence type="ECO:0000256" key="14">
    <source>
        <dbReference type="SAM" id="MobiDB-lite"/>
    </source>
</evidence>
<feature type="transmembrane region" description="Helical" evidence="15">
    <location>
        <begin position="64"/>
        <end position="86"/>
    </location>
</feature>
<feature type="domain" description="C2H2-type" evidence="16">
    <location>
        <begin position="514"/>
        <end position="543"/>
    </location>
</feature>
<dbReference type="EMBL" id="JAWQEG010000272">
    <property type="protein sequence ID" value="KAK3892230.1"/>
    <property type="molecule type" value="Genomic_DNA"/>
</dbReference>
<keyword evidence="18" id="KW-1185">Reference proteome</keyword>
<evidence type="ECO:0000256" key="10">
    <source>
        <dbReference type="ARBA" id="ARBA00023125"/>
    </source>
</evidence>
<evidence type="ECO:0000256" key="3">
    <source>
        <dbReference type="ARBA" id="ARBA00006945"/>
    </source>
</evidence>
<feature type="domain" description="C2H2-type" evidence="16">
    <location>
        <begin position="600"/>
        <end position="628"/>
    </location>
</feature>
<comment type="similarity">
    <text evidence="3">Belongs to the SURF4 family.</text>
</comment>
<evidence type="ECO:0000256" key="12">
    <source>
        <dbReference type="ARBA" id="ARBA00023242"/>
    </source>
</evidence>
<dbReference type="Pfam" id="PF02077">
    <property type="entry name" value="SURF4"/>
    <property type="match status" value="1"/>
</dbReference>
<feature type="transmembrane region" description="Helical" evidence="15">
    <location>
        <begin position="182"/>
        <end position="200"/>
    </location>
</feature>
<evidence type="ECO:0000256" key="15">
    <source>
        <dbReference type="SAM" id="Phobius"/>
    </source>
</evidence>